<feature type="region of interest" description="Disordered" evidence="1">
    <location>
        <begin position="1"/>
        <end position="31"/>
    </location>
</feature>
<protein>
    <submittedName>
        <fullName evidence="2">Uncharacterized protein</fullName>
    </submittedName>
</protein>
<accession>A0A1Y2HV07</accession>
<keyword evidence="3" id="KW-1185">Reference proteome</keyword>
<evidence type="ECO:0000313" key="3">
    <source>
        <dbReference type="Proteomes" id="UP000193411"/>
    </source>
</evidence>
<proteinExistence type="predicted"/>
<dbReference type="Proteomes" id="UP000193411">
    <property type="component" value="Unassembled WGS sequence"/>
</dbReference>
<name>A0A1Y2HV07_9FUNG</name>
<sequence>MADPSRGCESTTERHPATWQSHPAHPKLPIATDQPNAFVDQAKKERIFDTRSRMTRRRYCVF</sequence>
<comment type="caution">
    <text evidence="2">The sequence shown here is derived from an EMBL/GenBank/DDBJ whole genome shotgun (WGS) entry which is preliminary data.</text>
</comment>
<gene>
    <name evidence="2" type="ORF">BCR44DRAFT_311321</name>
</gene>
<reference evidence="2 3" key="1">
    <citation type="submission" date="2016-07" db="EMBL/GenBank/DDBJ databases">
        <title>Pervasive Adenine N6-methylation of Active Genes in Fungi.</title>
        <authorList>
            <consortium name="DOE Joint Genome Institute"/>
            <person name="Mondo S.J."/>
            <person name="Dannebaum R.O."/>
            <person name="Kuo R.C."/>
            <person name="Labutti K."/>
            <person name="Haridas S."/>
            <person name="Kuo A."/>
            <person name="Salamov A."/>
            <person name="Ahrendt S.R."/>
            <person name="Lipzen A."/>
            <person name="Sullivan W."/>
            <person name="Andreopoulos W.B."/>
            <person name="Clum A."/>
            <person name="Lindquist E."/>
            <person name="Daum C."/>
            <person name="Ramamoorthy G.K."/>
            <person name="Gryganskyi A."/>
            <person name="Culley D."/>
            <person name="Magnuson J.K."/>
            <person name="James T.Y."/>
            <person name="O'Malley M.A."/>
            <person name="Stajich J.E."/>
            <person name="Spatafora J.W."/>
            <person name="Visel A."/>
            <person name="Grigoriev I.V."/>
        </authorList>
    </citation>
    <scope>NUCLEOTIDE SEQUENCE [LARGE SCALE GENOMIC DNA]</scope>
    <source>
        <strain evidence="2 3">PL171</strain>
    </source>
</reference>
<evidence type="ECO:0000313" key="2">
    <source>
        <dbReference type="EMBL" id="ORZ38339.1"/>
    </source>
</evidence>
<organism evidence="2 3">
    <name type="scientific">Catenaria anguillulae PL171</name>
    <dbReference type="NCBI Taxonomy" id="765915"/>
    <lineage>
        <taxon>Eukaryota</taxon>
        <taxon>Fungi</taxon>
        <taxon>Fungi incertae sedis</taxon>
        <taxon>Blastocladiomycota</taxon>
        <taxon>Blastocladiomycetes</taxon>
        <taxon>Blastocladiales</taxon>
        <taxon>Catenariaceae</taxon>
        <taxon>Catenaria</taxon>
    </lineage>
</organism>
<evidence type="ECO:0000256" key="1">
    <source>
        <dbReference type="SAM" id="MobiDB-lite"/>
    </source>
</evidence>
<dbReference type="AlphaFoldDB" id="A0A1Y2HV07"/>
<dbReference type="EMBL" id="MCFL01000009">
    <property type="protein sequence ID" value="ORZ38339.1"/>
    <property type="molecule type" value="Genomic_DNA"/>
</dbReference>